<dbReference type="WBParaSite" id="GPUH_0000151801-mRNA-1">
    <property type="protein sequence ID" value="GPUH_0000151801-mRNA-1"/>
    <property type="gene ID" value="GPUH_0000151801"/>
</dbReference>
<accession>A0A183CYH4</accession>
<name>A0A183CYH4_9BILA</name>
<dbReference type="Proteomes" id="UP000271098">
    <property type="component" value="Unassembled WGS sequence"/>
</dbReference>
<proteinExistence type="predicted"/>
<feature type="signal peptide" evidence="1">
    <location>
        <begin position="1"/>
        <end position="19"/>
    </location>
</feature>
<dbReference type="EMBL" id="UYRT01001847">
    <property type="protein sequence ID" value="VDK30268.1"/>
    <property type="molecule type" value="Genomic_DNA"/>
</dbReference>
<reference evidence="4" key="1">
    <citation type="submission" date="2016-06" db="UniProtKB">
        <authorList>
            <consortium name="WormBaseParasite"/>
        </authorList>
    </citation>
    <scope>IDENTIFICATION</scope>
</reference>
<keyword evidence="3" id="KW-1185">Reference proteome</keyword>
<reference evidence="2 3" key="2">
    <citation type="submission" date="2018-11" db="EMBL/GenBank/DDBJ databases">
        <authorList>
            <consortium name="Pathogen Informatics"/>
        </authorList>
    </citation>
    <scope>NUCLEOTIDE SEQUENCE [LARGE SCALE GENOMIC DNA]</scope>
</reference>
<gene>
    <name evidence="2" type="ORF">GPUH_LOCUS1515</name>
</gene>
<evidence type="ECO:0000256" key="1">
    <source>
        <dbReference type="SAM" id="SignalP"/>
    </source>
</evidence>
<keyword evidence="1" id="KW-0732">Signal</keyword>
<organism evidence="4">
    <name type="scientific">Gongylonema pulchrum</name>
    <dbReference type="NCBI Taxonomy" id="637853"/>
    <lineage>
        <taxon>Eukaryota</taxon>
        <taxon>Metazoa</taxon>
        <taxon>Ecdysozoa</taxon>
        <taxon>Nematoda</taxon>
        <taxon>Chromadorea</taxon>
        <taxon>Rhabditida</taxon>
        <taxon>Spirurina</taxon>
        <taxon>Spiruromorpha</taxon>
        <taxon>Spiruroidea</taxon>
        <taxon>Gongylonematidae</taxon>
        <taxon>Gongylonema</taxon>
    </lineage>
</organism>
<evidence type="ECO:0000313" key="2">
    <source>
        <dbReference type="EMBL" id="VDK30268.1"/>
    </source>
</evidence>
<protein>
    <submittedName>
        <fullName evidence="4">BIG2 domain-containing protein</fullName>
    </submittedName>
</protein>
<evidence type="ECO:0000313" key="4">
    <source>
        <dbReference type="WBParaSite" id="GPUH_0000151801-mRNA-1"/>
    </source>
</evidence>
<sequence>MSRILSCFYTVLIIRFAVQVDFEDEYRIPRDSRPGTVFGSVVAKSGTTVEYFTTNFNGETTSNAVQWADVDRRTGELRIIRNPKGRFANMEITMVSEGFTKTVTVSFLL</sequence>
<feature type="chain" id="PRO_5043138490" evidence="1">
    <location>
        <begin position="20"/>
        <end position="109"/>
    </location>
</feature>
<evidence type="ECO:0000313" key="3">
    <source>
        <dbReference type="Proteomes" id="UP000271098"/>
    </source>
</evidence>
<dbReference type="AlphaFoldDB" id="A0A183CYH4"/>